<comment type="caution">
    <text evidence="1">The sequence shown here is derived from an EMBL/GenBank/DDBJ whole genome shotgun (WGS) entry which is preliminary data.</text>
</comment>
<dbReference type="Proteomes" id="UP001243330">
    <property type="component" value="Unassembled WGS sequence"/>
</dbReference>
<organism evidence="1 2">
    <name type="scientific">Colletotrichum chrysophilum</name>
    <dbReference type="NCBI Taxonomy" id="1836956"/>
    <lineage>
        <taxon>Eukaryota</taxon>
        <taxon>Fungi</taxon>
        <taxon>Dikarya</taxon>
        <taxon>Ascomycota</taxon>
        <taxon>Pezizomycotina</taxon>
        <taxon>Sordariomycetes</taxon>
        <taxon>Hypocreomycetidae</taxon>
        <taxon>Glomerellales</taxon>
        <taxon>Glomerellaceae</taxon>
        <taxon>Colletotrichum</taxon>
        <taxon>Colletotrichum gloeosporioides species complex</taxon>
    </lineage>
</organism>
<dbReference type="InterPro" id="IPR008547">
    <property type="entry name" value="DUF829_TMEM53"/>
</dbReference>
<proteinExistence type="predicted"/>
<gene>
    <name evidence="1" type="ORF">CCHR01_01882</name>
</gene>
<name>A0AAD9B145_9PEZI</name>
<dbReference type="PANTHER" id="PTHR12265:SF14">
    <property type="entry name" value="INDOLE-DITERPENE BIOSYNTHESIS PROTEIN PAXU"/>
    <property type="match status" value="1"/>
</dbReference>
<evidence type="ECO:0000313" key="2">
    <source>
        <dbReference type="Proteomes" id="UP001243330"/>
    </source>
</evidence>
<reference evidence="1" key="1">
    <citation type="submission" date="2023-01" db="EMBL/GenBank/DDBJ databases">
        <title>Colletotrichum chrysophilum M932 genome sequence.</title>
        <authorList>
            <person name="Baroncelli R."/>
        </authorList>
    </citation>
    <scope>NUCLEOTIDE SEQUENCE</scope>
    <source>
        <strain evidence="1">M932</strain>
    </source>
</reference>
<sequence length="159" mass="18204">MPHLLLVMDSTPGSIDHSPGKIGRMADAMTVGVRSKVPWPPQVTKVMCIMILYMMRAVELVRSRENLLVVAFRMANDEMFETKLARRLYIYSKEDRTTTWEAVEKHVNEARHLGYKVDSNLWEGSGHVEHMRKSPEKYCTIIGKAWEEATGSLVVKSRL</sequence>
<keyword evidence="2" id="KW-1185">Reference proteome</keyword>
<dbReference type="PANTHER" id="PTHR12265">
    <property type="entry name" value="TRANSMEMBRANE PROTEIN 53"/>
    <property type="match status" value="1"/>
</dbReference>
<protein>
    <submittedName>
        <fullName evidence="1">Indole-diterpene biosynthesis protein</fullName>
    </submittedName>
</protein>
<evidence type="ECO:0000313" key="1">
    <source>
        <dbReference type="EMBL" id="KAK1855409.1"/>
    </source>
</evidence>
<dbReference type="AlphaFoldDB" id="A0AAD9B145"/>
<dbReference type="EMBL" id="JAQOWY010000021">
    <property type="protein sequence ID" value="KAK1855409.1"/>
    <property type="molecule type" value="Genomic_DNA"/>
</dbReference>
<dbReference type="Pfam" id="PF05705">
    <property type="entry name" value="DUF829"/>
    <property type="match status" value="1"/>
</dbReference>
<accession>A0AAD9B145</accession>